<gene>
    <name evidence="22" type="ORF">PsYK624_017820</name>
</gene>
<evidence type="ECO:0000256" key="10">
    <source>
        <dbReference type="ARBA" id="ARBA00022801"/>
    </source>
</evidence>
<dbReference type="GO" id="GO:0004519">
    <property type="term" value="F:endonuclease activity"/>
    <property type="evidence" value="ECO:0007669"/>
    <property type="project" value="UniProtKB-KW"/>
</dbReference>
<dbReference type="AlphaFoldDB" id="A0A9P3FZZ0"/>
<protein>
    <recommendedName>
        <fullName evidence="21">Integrase catalytic domain-containing protein</fullName>
    </recommendedName>
</protein>
<keyword evidence="11" id="KW-0067">ATP-binding</keyword>
<evidence type="ECO:0000256" key="12">
    <source>
        <dbReference type="ARBA" id="ARBA00022842"/>
    </source>
</evidence>
<feature type="domain" description="Integrase catalytic" evidence="21">
    <location>
        <begin position="183"/>
        <end position="350"/>
    </location>
</feature>
<dbReference type="InterPro" id="IPR039537">
    <property type="entry name" value="Retrotran_Ty1/copia-like"/>
</dbReference>
<dbReference type="Gene3D" id="3.30.420.10">
    <property type="entry name" value="Ribonuclease H-like superfamily/Ribonuclease H"/>
    <property type="match status" value="1"/>
</dbReference>
<reference evidence="22 23" key="1">
    <citation type="submission" date="2021-08" db="EMBL/GenBank/DDBJ databases">
        <title>Draft Genome Sequence of Phanerochaete sordida strain YK-624.</title>
        <authorList>
            <person name="Mori T."/>
            <person name="Dohra H."/>
            <person name="Suzuki T."/>
            <person name="Kawagishi H."/>
            <person name="Hirai H."/>
        </authorList>
    </citation>
    <scope>NUCLEOTIDE SEQUENCE [LARGE SCALE GENOMIC DNA]</scope>
    <source>
        <strain evidence="22 23">YK-624</strain>
    </source>
</reference>
<dbReference type="PANTHER" id="PTHR42648:SF11">
    <property type="entry name" value="TRANSPOSON TY4-P GAG-POL POLYPROTEIN"/>
    <property type="match status" value="1"/>
</dbReference>
<evidence type="ECO:0000256" key="15">
    <source>
        <dbReference type="ARBA" id="ARBA00022918"/>
    </source>
</evidence>
<evidence type="ECO:0000256" key="6">
    <source>
        <dbReference type="ARBA" id="ARBA00022722"/>
    </source>
</evidence>
<keyword evidence="23" id="KW-1185">Reference proteome</keyword>
<keyword evidence="16" id="KW-0808">Transferase</keyword>
<dbReference type="Proteomes" id="UP000703269">
    <property type="component" value="Unassembled WGS sequence"/>
</dbReference>
<dbReference type="InterPro" id="IPR001584">
    <property type="entry name" value="Integrase_cat-core"/>
</dbReference>
<evidence type="ECO:0000313" key="22">
    <source>
        <dbReference type="EMBL" id="GJE85703.1"/>
    </source>
</evidence>
<dbReference type="GO" id="GO:0006310">
    <property type="term" value="P:DNA recombination"/>
    <property type="evidence" value="ECO:0007669"/>
    <property type="project" value="UniProtKB-KW"/>
</dbReference>
<keyword evidence="14" id="KW-0229">DNA integration</keyword>
<dbReference type="OrthoDB" id="2794357at2759"/>
<keyword evidence="9" id="KW-0255">Endonuclease</keyword>
<comment type="caution">
    <text evidence="22">The sequence shown here is derived from an EMBL/GenBank/DDBJ whole genome shotgun (WGS) entry which is preliminary data.</text>
</comment>
<evidence type="ECO:0000256" key="5">
    <source>
        <dbReference type="ARBA" id="ARBA00022695"/>
    </source>
</evidence>
<keyword evidence="2" id="KW-0815">Transposition</keyword>
<keyword evidence="4" id="KW-0645">Protease</keyword>
<evidence type="ECO:0000313" key="23">
    <source>
        <dbReference type="Proteomes" id="UP000703269"/>
    </source>
</evidence>
<evidence type="ECO:0000256" key="7">
    <source>
        <dbReference type="ARBA" id="ARBA00022723"/>
    </source>
</evidence>
<evidence type="ECO:0000256" key="14">
    <source>
        <dbReference type="ARBA" id="ARBA00022908"/>
    </source>
</evidence>
<keyword evidence="10" id="KW-0378">Hydrolase</keyword>
<keyword evidence="18" id="KW-0233">DNA recombination</keyword>
<comment type="function">
    <text evidence="1">The aspartyl protease (PR) mediates the proteolytic cleavages of the Gag and Gag-Pol polyproteins after assembly of the VLP.</text>
</comment>
<evidence type="ECO:0000256" key="2">
    <source>
        <dbReference type="ARBA" id="ARBA00022578"/>
    </source>
</evidence>
<keyword evidence="5" id="KW-0548">Nucleotidyltransferase</keyword>
<evidence type="ECO:0000256" key="4">
    <source>
        <dbReference type="ARBA" id="ARBA00022670"/>
    </source>
</evidence>
<keyword evidence="12" id="KW-0460">Magnesium</keyword>
<accession>A0A9P3FZZ0</accession>
<organism evidence="22 23">
    <name type="scientific">Phanerochaete sordida</name>
    <dbReference type="NCBI Taxonomy" id="48140"/>
    <lineage>
        <taxon>Eukaryota</taxon>
        <taxon>Fungi</taxon>
        <taxon>Dikarya</taxon>
        <taxon>Basidiomycota</taxon>
        <taxon>Agaricomycotina</taxon>
        <taxon>Agaricomycetes</taxon>
        <taxon>Polyporales</taxon>
        <taxon>Phanerochaetaceae</taxon>
        <taxon>Phanerochaete</taxon>
    </lineage>
</organism>
<dbReference type="SUPFAM" id="SSF53098">
    <property type="entry name" value="Ribonuclease H-like"/>
    <property type="match status" value="1"/>
</dbReference>
<evidence type="ECO:0000256" key="20">
    <source>
        <dbReference type="ARBA" id="ARBA00049244"/>
    </source>
</evidence>
<dbReference type="Pfam" id="PF22936">
    <property type="entry name" value="Pol_BBD"/>
    <property type="match status" value="1"/>
</dbReference>
<dbReference type="PANTHER" id="PTHR42648">
    <property type="entry name" value="TRANSPOSASE, PUTATIVE-RELATED"/>
    <property type="match status" value="1"/>
</dbReference>
<evidence type="ECO:0000256" key="19">
    <source>
        <dbReference type="ARBA" id="ARBA00048173"/>
    </source>
</evidence>
<keyword evidence="16" id="KW-0239">DNA-directed DNA polymerase</keyword>
<evidence type="ECO:0000256" key="8">
    <source>
        <dbReference type="ARBA" id="ARBA00022741"/>
    </source>
</evidence>
<keyword evidence="3" id="KW-1188">Viral release from host cell</keyword>
<evidence type="ECO:0000259" key="21">
    <source>
        <dbReference type="PROSITE" id="PS50994"/>
    </source>
</evidence>
<keyword evidence="7" id="KW-0479">Metal-binding</keyword>
<dbReference type="GO" id="GO:0032196">
    <property type="term" value="P:transposition"/>
    <property type="evidence" value="ECO:0007669"/>
    <property type="project" value="UniProtKB-KW"/>
</dbReference>
<dbReference type="PROSITE" id="PS50994">
    <property type="entry name" value="INTEGRASE"/>
    <property type="match status" value="1"/>
</dbReference>
<evidence type="ECO:0000256" key="17">
    <source>
        <dbReference type="ARBA" id="ARBA00023113"/>
    </source>
</evidence>
<dbReference type="GO" id="GO:0003964">
    <property type="term" value="F:RNA-directed DNA polymerase activity"/>
    <property type="evidence" value="ECO:0007669"/>
    <property type="project" value="UniProtKB-KW"/>
</dbReference>
<dbReference type="GO" id="GO:0003887">
    <property type="term" value="F:DNA-directed DNA polymerase activity"/>
    <property type="evidence" value="ECO:0007669"/>
    <property type="project" value="UniProtKB-KW"/>
</dbReference>
<sequence>MTPQKHWLRKYAPLRVAVRLANDDVVYSEGVGSVVFAPEGKRELEFSRVLHVPELGSNLFSVLYLARHHGFTIHIYSDRMDFDREGHTLFCAKIDASNTAYLDGKVVPAPQAALSASASTLPLDGSLRHRRFAHTHLQNIRNLAKGQLFSGMRLDLKQEADPICEPCLSGKLNAAPFPASTSRASKPLKLVHSDVHGPLPVRTASGYRYWITFIDDLTRLRSVILLNTKGEATSAIKQCKAFAGNETVERIGTLRDNQGGEYMSKELEDFCNEHGVQRQHTVLRNRPQQNGIAERFNRVLSEGITAMLSEAGLSASFWGETLSALVYVLNRCPTAALPDNTPFEAFCGRKPDVSHLRIWGCVA</sequence>
<name>A0A9P3FZZ0_9APHY</name>
<dbReference type="InterPro" id="IPR012337">
    <property type="entry name" value="RNaseH-like_sf"/>
</dbReference>
<evidence type="ECO:0000256" key="13">
    <source>
        <dbReference type="ARBA" id="ARBA00022884"/>
    </source>
</evidence>
<evidence type="ECO:0000256" key="9">
    <source>
        <dbReference type="ARBA" id="ARBA00022759"/>
    </source>
</evidence>
<keyword evidence="13" id="KW-0694">RNA-binding</keyword>
<dbReference type="InterPro" id="IPR054722">
    <property type="entry name" value="PolX-like_BBD"/>
</dbReference>
<dbReference type="GO" id="GO:0008233">
    <property type="term" value="F:peptidase activity"/>
    <property type="evidence" value="ECO:0007669"/>
    <property type="project" value="UniProtKB-KW"/>
</dbReference>
<evidence type="ECO:0000256" key="11">
    <source>
        <dbReference type="ARBA" id="ARBA00022840"/>
    </source>
</evidence>
<dbReference type="GO" id="GO:0003723">
    <property type="term" value="F:RNA binding"/>
    <property type="evidence" value="ECO:0007669"/>
    <property type="project" value="UniProtKB-KW"/>
</dbReference>
<dbReference type="InterPro" id="IPR036397">
    <property type="entry name" value="RNaseH_sf"/>
</dbReference>
<dbReference type="GO" id="GO:0005634">
    <property type="term" value="C:nucleus"/>
    <property type="evidence" value="ECO:0007669"/>
    <property type="project" value="UniProtKB-ARBA"/>
</dbReference>
<keyword evidence="8" id="KW-0547">Nucleotide-binding</keyword>
<evidence type="ECO:0000256" key="1">
    <source>
        <dbReference type="ARBA" id="ARBA00002180"/>
    </source>
</evidence>
<proteinExistence type="predicted"/>
<evidence type="ECO:0000256" key="16">
    <source>
        <dbReference type="ARBA" id="ARBA00022932"/>
    </source>
</evidence>
<evidence type="ECO:0000256" key="18">
    <source>
        <dbReference type="ARBA" id="ARBA00023172"/>
    </source>
</evidence>
<dbReference type="GO" id="GO:0046872">
    <property type="term" value="F:metal ion binding"/>
    <property type="evidence" value="ECO:0007669"/>
    <property type="project" value="UniProtKB-KW"/>
</dbReference>
<comment type="catalytic activity">
    <reaction evidence="19">
        <text>DNA(n) + a 2'-deoxyribonucleoside 5'-triphosphate = DNA(n+1) + diphosphate</text>
        <dbReference type="Rhea" id="RHEA:22508"/>
        <dbReference type="Rhea" id="RHEA-COMP:17339"/>
        <dbReference type="Rhea" id="RHEA-COMP:17340"/>
        <dbReference type="ChEBI" id="CHEBI:33019"/>
        <dbReference type="ChEBI" id="CHEBI:61560"/>
        <dbReference type="ChEBI" id="CHEBI:173112"/>
        <dbReference type="EC" id="2.7.7.49"/>
    </reaction>
</comment>
<comment type="catalytic activity">
    <reaction evidence="20">
        <text>DNA(n) + a 2'-deoxyribonucleoside 5'-triphosphate = DNA(n+1) + diphosphate</text>
        <dbReference type="Rhea" id="RHEA:22508"/>
        <dbReference type="Rhea" id="RHEA-COMP:17339"/>
        <dbReference type="Rhea" id="RHEA-COMP:17340"/>
        <dbReference type="ChEBI" id="CHEBI:33019"/>
        <dbReference type="ChEBI" id="CHEBI:61560"/>
        <dbReference type="ChEBI" id="CHEBI:173112"/>
        <dbReference type="EC" id="2.7.7.7"/>
    </reaction>
</comment>
<dbReference type="GO" id="GO:0006508">
    <property type="term" value="P:proteolysis"/>
    <property type="evidence" value="ECO:0007669"/>
    <property type="project" value="UniProtKB-KW"/>
</dbReference>
<keyword evidence="17" id="KW-0917">Virion maturation</keyword>
<dbReference type="GO" id="GO:0015074">
    <property type="term" value="P:DNA integration"/>
    <property type="evidence" value="ECO:0007669"/>
    <property type="project" value="UniProtKB-KW"/>
</dbReference>
<keyword evidence="15" id="KW-0695">RNA-directed DNA polymerase</keyword>
<dbReference type="EMBL" id="BPQB01000002">
    <property type="protein sequence ID" value="GJE85703.1"/>
    <property type="molecule type" value="Genomic_DNA"/>
</dbReference>
<evidence type="ECO:0000256" key="3">
    <source>
        <dbReference type="ARBA" id="ARBA00022612"/>
    </source>
</evidence>
<dbReference type="GO" id="GO:0005524">
    <property type="term" value="F:ATP binding"/>
    <property type="evidence" value="ECO:0007669"/>
    <property type="project" value="UniProtKB-KW"/>
</dbReference>
<keyword evidence="6" id="KW-0540">Nuclease</keyword>